<feature type="domain" description="HTH tetR-type" evidence="5">
    <location>
        <begin position="9"/>
        <end position="69"/>
    </location>
</feature>
<dbReference type="InterPro" id="IPR036271">
    <property type="entry name" value="Tet_transcr_reg_TetR-rel_C_sf"/>
</dbReference>
<evidence type="ECO:0000256" key="4">
    <source>
        <dbReference type="PROSITE-ProRule" id="PRU00335"/>
    </source>
</evidence>
<proteinExistence type="predicted"/>
<evidence type="ECO:0000313" key="7">
    <source>
        <dbReference type="Proteomes" id="UP001285154"/>
    </source>
</evidence>
<sequence length="201" mass="21535">MRVSRIQAEENRQTVINVASRLFREHGFDGIGLKDLMKGAGLTQGAFYKQFASKEDLAAQASRRALESAADRWSAAVAAKPENPLGAVIDFYLSTGHREEMMDGCPVVALGSDAARQGVEVKASFEAGINEYLEMLASWVGEADDEEPSAKAKAILSMMVGAVVLSRAVNDEQLSKQFLDAGANGVLTMSSAGNVRQEPPQ</sequence>
<dbReference type="SUPFAM" id="SSF48498">
    <property type="entry name" value="Tetracyclin repressor-like, C-terminal domain"/>
    <property type="match status" value="1"/>
</dbReference>
<dbReference type="Proteomes" id="UP001285154">
    <property type="component" value="Unassembled WGS sequence"/>
</dbReference>
<evidence type="ECO:0000256" key="3">
    <source>
        <dbReference type="ARBA" id="ARBA00023163"/>
    </source>
</evidence>
<dbReference type="PRINTS" id="PR00455">
    <property type="entry name" value="HTHTETR"/>
</dbReference>
<evidence type="ECO:0000256" key="2">
    <source>
        <dbReference type="ARBA" id="ARBA00023125"/>
    </source>
</evidence>
<dbReference type="RefSeq" id="WP_320246778.1">
    <property type="nucleotide sequence ID" value="NZ_JAVIIQ010000003.1"/>
</dbReference>
<name>A0ABU5A111_9HYPH</name>
<protein>
    <submittedName>
        <fullName evidence="6">TetR/AcrR family transcriptional regulator</fullName>
    </submittedName>
</protein>
<comment type="caution">
    <text evidence="6">The sequence shown here is derived from an EMBL/GenBank/DDBJ whole genome shotgun (WGS) entry which is preliminary data.</text>
</comment>
<dbReference type="InterPro" id="IPR001647">
    <property type="entry name" value="HTH_TetR"/>
</dbReference>
<dbReference type="PROSITE" id="PS50977">
    <property type="entry name" value="HTH_TETR_2"/>
    <property type="match status" value="1"/>
</dbReference>
<keyword evidence="1" id="KW-0805">Transcription regulation</keyword>
<evidence type="ECO:0000313" key="6">
    <source>
        <dbReference type="EMBL" id="MDX8531350.1"/>
    </source>
</evidence>
<reference evidence="6 7" key="1">
    <citation type="submission" date="2023-08" db="EMBL/GenBank/DDBJ databases">
        <title>Implementing the SeqCode for naming new Mesorhizobium species isolated from Vachellia karroo root nodules.</title>
        <authorList>
            <person name="Van Lill M."/>
        </authorList>
    </citation>
    <scope>NUCLEOTIDE SEQUENCE [LARGE SCALE GENOMIC DNA]</scope>
    <source>
        <strain evidence="6 7">VK25D</strain>
    </source>
</reference>
<keyword evidence="3" id="KW-0804">Transcription</keyword>
<dbReference type="PANTHER" id="PTHR47506">
    <property type="entry name" value="TRANSCRIPTIONAL REGULATORY PROTEIN"/>
    <property type="match status" value="1"/>
</dbReference>
<dbReference type="PANTHER" id="PTHR47506:SF7">
    <property type="entry name" value="TRANSCRIPTIONAL REGULATORY PROTEIN"/>
    <property type="match status" value="1"/>
</dbReference>
<dbReference type="InterPro" id="IPR009057">
    <property type="entry name" value="Homeodomain-like_sf"/>
</dbReference>
<evidence type="ECO:0000259" key="5">
    <source>
        <dbReference type="PROSITE" id="PS50977"/>
    </source>
</evidence>
<dbReference type="Pfam" id="PF00440">
    <property type="entry name" value="TetR_N"/>
    <property type="match status" value="1"/>
</dbReference>
<accession>A0ABU5A111</accession>
<feature type="DNA-binding region" description="H-T-H motif" evidence="4">
    <location>
        <begin position="32"/>
        <end position="51"/>
    </location>
</feature>
<evidence type="ECO:0000256" key="1">
    <source>
        <dbReference type="ARBA" id="ARBA00023015"/>
    </source>
</evidence>
<dbReference type="Gene3D" id="1.10.10.60">
    <property type="entry name" value="Homeodomain-like"/>
    <property type="match status" value="1"/>
</dbReference>
<gene>
    <name evidence="6" type="ORF">RFM42_10175</name>
</gene>
<dbReference type="Gene3D" id="1.10.357.10">
    <property type="entry name" value="Tetracycline Repressor, domain 2"/>
    <property type="match status" value="1"/>
</dbReference>
<keyword evidence="2 4" id="KW-0238">DNA-binding</keyword>
<dbReference type="SUPFAM" id="SSF46689">
    <property type="entry name" value="Homeodomain-like"/>
    <property type="match status" value="1"/>
</dbReference>
<keyword evidence="7" id="KW-1185">Reference proteome</keyword>
<dbReference type="EMBL" id="JAVIIQ010000003">
    <property type="protein sequence ID" value="MDX8531350.1"/>
    <property type="molecule type" value="Genomic_DNA"/>
</dbReference>
<organism evidence="6 7">
    <name type="scientific">Mesorhizobium vachelliae</name>
    <dbReference type="NCBI Taxonomy" id="3072309"/>
    <lineage>
        <taxon>Bacteria</taxon>
        <taxon>Pseudomonadati</taxon>
        <taxon>Pseudomonadota</taxon>
        <taxon>Alphaproteobacteria</taxon>
        <taxon>Hyphomicrobiales</taxon>
        <taxon>Phyllobacteriaceae</taxon>
        <taxon>Mesorhizobium</taxon>
    </lineage>
</organism>